<dbReference type="STRING" id="44941.A0A397U9N6"/>
<dbReference type="Gene3D" id="3.30.565.10">
    <property type="entry name" value="Histidine kinase-like ATPase, C-terminal domain"/>
    <property type="match status" value="1"/>
</dbReference>
<keyword evidence="5" id="KW-0812">Transmembrane</keyword>
<dbReference type="GO" id="GO:0005886">
    <property type="term" value="C:plasma membrane"/>
    <property type="evidence" value="ECO:0007669"/>
    <property type="project" value="TreeGrafter"/>
</dbReference>
<evidence type="ECO:0000313" key="7">
    <source>
        <dbReference type="EMBL" id="RIB06884.1"/>
    </source>
</evidence>
<dbReference type="PANTHER" id="PTHR43047">
    <property type="entry name" value="TWO-COMPONENT HISTIDINE PROTEIN KINASE"/>
    <property type="match status" value="1"/>
</dbReference>
<dbReference type="OrthoDB" id="5378913at2759"/>
<keyword evidence="5" id="KW-1133">Transmembrane helix</keyword>
<feature type="transmembrane region" description="Helical" evidence="5">
    <location>
        <begin position="298"/>
        <end position="323"/>
    </location>
</feature>
<dbReference type="InterPro" id="IPR003594">
    <property type="entry name" value="HATPase_dom"/>
</dbReference>
<gene>
    <name evidence="7" type="ORF">C2G38_478006</name>
</gene>
<dbReference type="AlphaFoldDB" id="A0A397U9N6"/>
<evidence type="ECO:0000256" key="1">
    <source>
        <dbReference type="ARBA" id="ARBA00000085"/>
    </source>
</evidence>
<proteinExistence type="predicted"/>
<protein>
    <recommendedName>
        <fullName evidence="2">histidine kinase</fullName>
        <ecNumber evidence="2">2.7.13.3</ecNumber>
    </recommendedName>
</protein>
<keyword evidence="8" id="KW-1185">Reference proteome</keyword>
<dbReference type="GO" id="GO:0009927">
    <property type="term" value="F:histidine phosphotransfer kinase activity"/>
    <property type="evidence" value="ECO:0007669"/>
    <property type="project" value="TreeGrafter"/>
</dbReference>
<dbReference type="InterPro" id="IPR004358">
    <property type="entry name" value="Sig_transdc_His_kin-like_C"/>
</dbReference>
<keyword evidence="3" id="KW-0808">Transferase</keyword>
<comment type="caution">
    <text evidence="7">The sequence shown here is derived from an EMBL/GenBank/DDBJ whole genome shotgun (WGS) entry which is preliminary data.</text>
</comment>
<dbReference type="Proteomes" id="UP000266673">
    <property type="component" value="Unassembled WGS sequence"/>
</dbReference>
<organism evidence="7 8">
    <name type="scientific">Gigaspora rosea</name>
    <dbReference type="NCBI Taxonomy" id="44941"/>
    <lineage>
        <taxon>Eukaryota</taxon>
        <taxon>Fungi</taxon>
        <taxon>Fungi incertae sedis</taxon>
        <taxon>Mucoromycota</taxon>
        <taxon>Glomeromycotina</taxon>
        <taxon>Glomeromycetes</taxon>
        <taxon>Diversisporales</taxon>
        <taxon>Gigasporaceae</taxon>
        <taxon>Gigaspora</taxon>
    </lineage>
</organism>
<reference evidence="7 8" key="1">
    <citation type="submission" date="2018-06" db="EMBL/GenBank/DDBJ databases">
        <title>Comparative genomics reveals the genomic features of Rhizophagus irregularis, R. cerebriforme, R. diaphanum and Gigaspora rosea, and their symbiotic lifestyle signature.</title>
        <authorList>
            <person name="Morin E."/>
            <person name="San Clemente H."/>
            <person name="Chen E.C.H."/>
            <person name="De La Providencia I."/>
            <person name="Hainaut M."/>
            <person name="Kuo A."/>
            <person name="Kohler A."/>
            <person name="Murat C."/>
            <person name="Tang N."/>
            <person name="Roy S."/>
            <person name="Loubradou J."/>
            <person name="Henrissat B."/>
            <person name="Grigoriev I.V."/>
            <person name="Corradi N."/>
            <person name="Roux C."/>
            <person name="Martin F.M."/>
        </authorList>
    </citation>
    <scope>NUCLEOTIDE SEQUENCE [LARGE SCALE GENOMIC DNA]</scope>
    <source>
        <strain evidence="7 8">DAOM 194757</strain>
    </source>
</reference>
<dbReference type="EC" id="2.7.13.3" evidence="2"/>
<dbReference type="Pfam" id="PF02518">
    <property type="entry name" value="HATPase_c"/>
    <property type="match status" value="1"/>
</dbReference>
<dbReference type="SUPFAM" id="SSF55874">
    <property type="entry name" value="ATPase domain of HSP90 chaperone/DNA topoisomerase II/histidine kinase"/>
    <property type="match status" value="1"/>
</dbReference>
<dbReference type="PANTHER" id="PTHR43047:SF72">
    <property type="entry name" value="OSMOSENSING HISTIDINE PROTEIN KINASE SLN1"/>
    <property type="match status" value="1"/>
</dbReference>
<sequence>MSTNNLIINSMTPEYIQHAWKSFSQGDMSITKKNDGRGLGLSICKSLVEINEGEIKAESQLGKGSKFWFTWNVEILSTTPTISNFISISTLETQLYKQLKYTLSKVIRQKRILIIHPVESVRHSMLKYLKKIEKVDAFDTFDKGIRAIKEYKELHGRFAYDIAFISLYEHNKEEVMKTSLKLRELETNNNNLIIIFIVFSGNEGNEGNELVENLIEKIGGTIDIIYTPITWKKLANLFVNMEKNNETGCLYVGERVHQKQIPDIICKDVPQEIRRDIILRYSENRIRNVNKSKCILCVVSFVLCIFWFDHVYLLFFLFFYFFYRRIYFNPQ</sequence>
<dbReference type="EMBL" id="QKWP01001748">
    <property type="protein sequence ID" value="RIB06884.1"/>
    <property type="molecule type" value="Genomic_DNA"/>
</dbReference>
<comment type="catalytic activity">
    <reaction evidence="1">
        <text>ATP + protein L-histidine = ADP + protein N-phospho-L-histidine.</text>
        <dbReference type="EC" id="2.7.13.3"/>
    </reaction>
</comment>
<keyword evidence="4" id="KW-0418">Kinase</keyword>
<dbReference type="PRINTS" id="PR00344">
    <property type="entry name" value="BCTRLSENSOR"/>
</dbReference>
<keyword evidence="5" id="KW-0472">Membrane</keyword>
<evidence type="ECO:0000256" key="2">
    <source>
        <dbReference type="ARBA" id="ARBA00012438"/>
    </source>
</evidence>
<evidence type="ECO:0000313" key="8">
    <source>
        <dbReference type="Proteomes" id="UP000266673"/>
    </source>
</evidence>
<dbReference type="InterPro" id="IPR036890">
    <property type="entry name" value="HATPase_C_sf"/>
</dbReference>
<evidence type="ECO:0000259" key="6">
    <source>
        <dbReference type="Pfam" id="PF02518"/>
    </source>
</evidence>
<evidence type="ECO:0000256" key="5">
    <source>
        <dbReference type="SAM" id="Phobius"/>
    </source>
</evidence>
<accession>A0A397U9N6</accession>
<dbReference type="GO" id="GO:0000155">
    <property type="term" value="F:phosphorelay sensor kinase activity"/>
    <property type="evidence" value="ECO:0007669"/>
    <property type="project" value="TreeGrafter"/>
</dbReference>
<evidence type="ECO:0000256" key="4">
    <source>
        <dbReference type="ARBA" id="ARBA00022777"/>
    </source>
</evidence>
<name>A0A397U9N6_9GLOM</name>
<evidence type="ECO:0000256" key="3">
    <source>
        <dbReference type="ARBA" id="ARBA00022679"/>
    </source>
</evidence>
<feature type="domain" description="Histidine kinase/HSP90-like ATPase" evidence="6">
    <location>
        <begin position="11"/>
        <end position="73"/>
    </location>
</feature>